<dbReference type="EMBL" id="CP158165">
    <property type="protein sequence ID" value="XBV27692.1"/>
    <property type="molecule type" value="Genomic_DNA"/>
</dbReference>
<feature type="region of interest" description="Disordered" evidence="1">
    <location>
        <begin position="1"/>
        <end position="20"/>
    </location>
</feature>
<protein>
    <submittedName>
        <fullName evidence="2">Uncharacterized protein</fullName>
    </submittedName>
</protein>
<name>A0AAU7TLJ8_9ACTN</name>
<dbReference type="RefSeq" id="WP_350280475.1">
    <property type="nucleotide sequence ID" value="NZ_CP158165.1"/>
</dbReference>
<evidence type="ECO:0000313" key="2">
    <source>
        <dbReference type="EMBL" id="XBV27692.1"/>
    </source>
</evidence>
<evidence type="ECO:0000256" key="1">
    <source>
        <dbReference type="SAM" id="MobiDB-lite"/>
    </source>
</evidence>
<accession>A0AAU7TLJ8</accession>
<dbReference type="AlphaFoldDB" id="A0AAU7TLJ8"/>
<organism evidence="2">
    <name type="scientific">Kribbella sp. HUAS MG21</name>
    <dbReference type="NCBI Taxonomy" id="3160966"/>
    <lineage>
        <taxon>Bacteria</taxon>
        <taxon>Bacillati</taxon>
        <taxon>Actinomycetota</taxon>
        <taxon>Actinomycetes</taxon>
        <taxon>Propionibacteriales</taxon>
        <taxon>Kribbellaceae</taxon>
        <taxon>Kribbella</taxon>
    </lineage>
</organism>
<reference evidence="2" key="1">
    <citation type="submission" date="2024-06" db="EMBL/GenBank/DDBJ databases">
        <title>Kribbella sp. strain HUAS MG21 genome sequences.</title>
        <authorList>
            <person name="Mo P."/>
        </authorList>
    </citation>
    <scope>NUCLEOTIDE SEQUENCE</scope>
    <source>
        <strain evidence="2">HUAS MG21</strain>
    </source>
</reference>
<proteinExistence type="predicted"/>
<sequence length="123" mass="13302">MMLAVPPNPDDQYLSEPLPLGPDDVAVQRIPNGALVTTAEQLYELVSWALTPVVIDRAGIPWIVFESDDGDDHAVTVPCPDDNISGRTDFDGLCDRGPLRVVFNGDTRVSAWPAASREQEATA</sequence>
<gene>
    <name evidence="2" type="ORF">ABN611_14980</name>
</gene>